<dbReference type="OrthoDB" id="5862110at2759"/>
<protein>
    <submittedName>
        <fullName evidence="4">Calpain catalytic domain-containing protein</fullName>
    </submittedName>
</protein>
<feature type="region of interest" description="Disordered" evidence="1">
    <location>
        <begin position="32"/>
        <end position="57"/>
    </location>
</feature>
<evidence type="ECO:0000313" key="4">
    <source>
        <dbReference type="WBParaSite" id="HPBE_0001004901-mRNA-1"/>
    </source>
</evidence>
<proteinExistence type="predicted"/>
<evidence type="ECO:0000313" key="3">
    <source>
        <dbReference type="Proteomes" id="UP000050761"/>
    </source>
</evidence>
<name>A0A3P7ZGW9_HELPZ</name>
<evidence type="ECO:0000313" key="2">
    <source>
        <dbReference type="EMBL" id="VDO83387.1"/>
    </source>
</evidence>
<dbReference type="Proteomes" id="UP000050761">
    <property type="component" value="Unassembled WGS sequence"/>
</dbReference>
<dbReference type="SUPFAM" id="SSF54001">
    <property type="entry name" value="Cysteine proteinases"/>
    <property type="match status" value="1"/>
</dbReference>
<dbReference type="AlphaFoldDB" id="A0A3P7ZGW9"/>
<reference evidence="2 3" key="1">
    <citation type="submission" date="2018-11" db="EMBL/GenBank/DDBJ databases">
        <authorList>
            <consortium name="Pathogen Informatics"/>
        </authorList>
    </citation>
    <scope>NUCLEOTIDE SEQUENCE [LARGE SCALE GENOMIC DNA]</scope>
</reference>
<dbReference type="EMBL" id="UZAH01026634">
    <property type="protein sequence ID" value="VDO83387.1"/>
    <property type="molecule type" value="Genomic_DNA"/>
</dbReference>
<reference evidence="4" key="2">
    <citation type="submission" date="2019-09" db="UniProtKB">
        <authorList>
            <consortium name="WormBaseParasite"/>
        </authorList>
    </citation>
    <scope>IDENTIFICATION</scope>
</reference>
<dbReference type="WBParaSite" id="HPBE_0001004901-mRNA-1">
    <property type="protein sequence ID" value="HPBE_0001004901-mRNA-1"/>
    <property type="gene ID" value="HPBE_0001004901"/>
</dbReference>
<organism evidence="2">
    <name type="scientific">Heligmosomoides polygyrus</name>
    <name type="common">Parasitic roundworm</name>
    <dbReference type="NCBI Taxonomy" id="6339"/>
    <lineage>
        <taxon>Eukaryota</taxon>
        <taxon>Metazoa</taxon>
        <taxon>Ecdysozoa</taxon>
        <taxon>Nematoda</taxon>
        <taxon>Chromadorea</taxon>
        <taxon>Rhabditida</taxon>
        <taxon>Rhabditina</taxon>
        <taxon>Rhabditomorpha</taxon>
        <taxon>Strongyloidea</taxon>
        <taxon>Heligmosomidae</taxon>
        <taxon>Heligmosomoides</taxon>
    </lineage>
</organism>
<gene>
    <name evidence="2" type="ORF">HPBE_LOCUS10050</name>
</gene>
<keyword evidence="3" id="KW-1185">Reference proteome</keyword>
<evidence type="ECO:0000256" key="1">
    <source>
        <dbReference type="SAM" id="MobiDB-lite"/>
    </source>
</evidence>
<dbReference type="InterPro" id="IPR038765">
    <property type="entry name" value="Papain-like_cys_pep_sf"/>
</dbReference>
<accession>A0A3P7ZGW9</accession>
<sequence length="106" mass="11956">MGLGGKDNTLGNVGKIVLDNIVSGKFKRKVKPFVRPEPRADSTGKPSSIQPIPSHDPLGFYAERSRCLAERRLFEDPHFPAEDRSLYFSRRPPKRVVWLRPGVRAS</sequence>